<protein>
    <submittedName>
        <fullName evidence="1">Uncharacterized protein</fullName>
    </submittedName>
</protein>
<name>B4VWH3_9CYAN</name>
<organism evidence="1 2">
    <name type="scientific">Coleofasciculus chthonoplastes PCC 7420</name>
    <dbReference type="NCBI Taxonomy" id="118168"/>
    <lineage>
        <taxon>Bacteria</taxon>
        <taxon>Bacillati</taxon>
        <taxon>Cyanobacteriota</taxon>
        <taxon>Cyanophyceae</taxon>
        <taxon>Coleofasciculales</taxon>
        <taxon>Coleofasciculaceae</taxon>
        <taxon>Coleofasciculus</taxon>
    </lineage>
</organism>
<reference evidence="1 2" key="1">
    <citation type="submission" date="2008-07" db="EMBL/GenBank/DDBJ databases">
        <authorList>
            <person name="Tandeau de Marsac N."/>
            <person name="Ferriera S."/>
            <person name="Johnson J."/>
            <person name="Kravitz S."/>
            <person name="Beeson K."/>
            <person name="Sutton G."/>
            <person name="Rogers Y.-H."/>
            <person name="Friedman R."/>
            <person name="Frazier M."/>
            <person name="Venter J.C."/>
        </authorList>
    </citation>
    <scope>NUCLEOTIDE SEQUENCE [LARGE SCALE GENOMIC DNA]</scope>
    <source>
        <strain evidence="1 2">PCC 7420</strain>
    </source>
</reference>
<proteinExistence type="predicted"/>
<dbReference type="Proteomes" id="UP000003835">
    <property type="component" value="Unassembled WGS sequence"/>
</dbReference>
<keyword evidence="2" id="KW-1185">Reference proteome</keyword>
<dbReference type="STRING" id="118168.MC7420_6753"/>
<accession>B4VWH3</accession>
<evidence type="ECO:0000313" key="1">
    <source>
        <dbReference type="EMBL" id="EDX73705.1"/>
    </source>
</evidence>
<evidence type="ECO:0000313" key="2">
    <source>
        <dbReference type="Proteomes" id="UP000003835"/>
    </source>
</evidence>
<dbReference type="HOGENOM" id="CLU_3214813_0_0_3"/>
<sequence>MPPEKGESFWLSATVLATVAVKYTSGVSGEAISLAAIITDFSTH</sequence>
<dbReference type="EMBL" id="DS989856">
    <property type="protein sequence ID" value="EDX73705.1"/>
    <property type="molecule type" value="Genomic_DNA"/>
</dbReference>
<gene>
    <name evidence="1" type="ORF">MC7420_6753</name>
</gene>
<dbReference type="AlphaFoldDB" id="B4VWH3"/>